<dbReference type="Gene3D" id="3.40.50.2300">
    <property type="match status" value="1"/>
</dbReference>
<dbReference type="InterPro" id="IPR039420">
    <property type="entry name" value="WalR-like"/>
</dbReference>
<dbReference type="Pfam" id="PF00072">
    <property type="entry name" value="Response_reg"/>
    <property type="match status" value="1"/>
</dbReference>
<dbReference type="InterPro" id="IPR011006">
    <property type="entry name" value="CheY-like_superfamily"/>
</dbReference>
<dbReference type="InterPro" id="IPR001789">
    <property type="entry name" value="Sig_transdc_resp-reg_receiver"/>
</dbReference>
<dbReference type="InterPro" id="IPR058245">
    <property type="entry name" value="NreC/VraR/RcsB-like_REC"/>
</dbReference>
<evidence type="ECO:0000259" key="5">
    <source>
        <dbReference type="PROSITE" id="PS50110"/>
    </source>
</evidence>
<dbReference type="Pfam" id="PF00196">
    <property type="entry name" value="GerE"/>
    <property type="match status" value="1"/>
</dbReference>
<dbReference type="PROSITE" id="PS00622">
    <property type="entry name" value="HTH_LUXR_1"/>
    <property type="match status" value="1"/>
</dbReference>
<dbReference type="InterPro" id="IPR000792">
    <property type="entry name" value="Tscrpt_reg_LuxR_C"/>
</dbReference>
<dbReference type="CDD" id="cd06170">
    <property type="entry name" value="LuxR_C_like"/>
    <property type="match status" value="1"/>
</dbReference>
<evidence type="ECO:0000256" key="3">
    <source>
        <dbReference type="PROSITE-ProRule" id="PRU00169"/>
    </source>
</evidence>
<proteinExistence type="predicted"/>
<dbReference type="GO" id="GO:0000160">
    <property type="term" value="P:phosphorelay signal transduction system"/>
    <property type="evidence" value="ECO:0007669"/>
    <property type="project" value="InterPro"/>
</dbReference>
<dbReference type="RefSeq" id="WP_229715489.1">
    <property type="nucleotide sequence ID" value="NZ_BMMX01000001.1"/>
</dbReference>
<dbReference type="SMART" id="SM00448">
    <property type="entry name" value="REC"/>
    <property type="match status" value="1"/>
</dbReference>
<evidence type="ECO:0000256" key="2">
    <source>
        <dbReference type="ARBA" id="ARBA00023125"/>
    </source>
</evidence>
<protein>
    <submittedName>
        <fullName evidence="6">DNA-binding response regulator</fullName>
    </submittedName>
</protein>
<reference evidence="6" key="1">
    <citation type="journal article" date="2014" name="Int. J. Syst. Evol. Microbiol.">
        <title>Complete genome sequence of Corynebacterium casei LMG S-19264T (=DSM 44701T), isolated from a smear-ripened cheese.</title>
        <authorList>
            <consortium name="US DOE Joint Genome Institute (JGI-PGF)"/>
            <person name="Walter F."/>
            <person name="Albersmeier A."/>
            <person name="Kalinowski J."/>
            <person name="Ruckert C."/>
        </authorList>
    </citation>
    <scope>NUCLEOTIDE SEQUENCE</scope>
    <source>
        <strain evidence="6">CGMCC 4.7299</strain>
    </source>
</reference>
<keyword evidence="2 6" id="KW-0238">DNA-binding</keyword>
<reference evidence="6" key="2">
    <citation type="submission" date="2020-09" db="EMBL/GenBank/DDBJ databases">
        <authorList>
            <person name="Sun Q."/>
            <person name="Zhou Y."/>
        </authorList>
    </citation>
    <scope>NUCLEOTIDE SEQUENCE</scope>
    <source>
        <strain evidence="6">CGMCC 4.7299</strain>
    </source>
</reference>
<dbReference type="SUPFAM" id="SSF52172">
    <property type="entry name" value="CheY-like"/>
    <property type="match status" value="1"/>
</dbReference>
<feature type="domain" description="HTH luxR-type" evidence="4">
    <location>
        <begin position="149"/>
        <end position="214"/>
    </location>
</feature>
<dbReference type="GO" id="GO:0003677">
    <property type="term" value="F:DNA binding"/>
    <property type="evidence" value="ECO:0007669"/>
    <property type="project" value="UniProtKB-KW"/>
</dbReference>
<dbReference type="CDD" id="cd17535">
    <property type="entry name" value="REC_NarL-like"/>
    <property type="match status" value="1"/>
</dbReference>
<dbReference type="PROSITE" id="PS50110">
    <property type="entry name" value="RESPONSE_REGULATORY"/>
    <property type="match status" value="1"/>
</dbReference>
<keyword evidence="7" id="KW-1185">Reference proteome</keyword>
<name>A0A8J3BU18_9ACTN</name>
<evidence type="ECO:0000256" key="1">
    <source>
        <dbReference type="ARBA" id="ARBA00022553"/>
    </source>
</evidence>
<accession>A0A8J3BU18</accession>
<feature type="modified residue" description="4-aspartylphosphate" evidence="3">
    <location>
        <position position="63"/>
    </location>
</feature>
<evidence type="ECO:0000313" key="6">
    <source>
        <dbReference type="EMBL" id="GGK77210.1"/>
    </source>
</evidence>
<comment type="caution">
    <text evidence="6">The sequence shown here is derived from an EMBL/GenBank/DDBJ whole genome shotgun (WGS) entry which is preliminary data.</text>
</comment>
<feature type="domain" description="Response regulatory" evidence="5">
    <location>
        <begin position="12"/>
        <end position="128"/>
    </location>
</feature>
<dbReference type="SUPFAM" id="SSF46894">
    <property type="entry name" value="C-terminal effector domain of the bipartite response regulators"/>
    <property type="match status" value="1"/>
</dbReference>
<dbReference type="PANTHER" id="PTHR43214:SF43">
    <property type="entry name" value="TWO-COMPONENT RESPONSE REGULATOR"/>
    <property type="match status" value="1"/>
</dbReference>
<dbReference type="PRINTS" id="PR00038">
    <property type="entry name" value="HTHLUXR"/>
</dbReference>
<dbReference type="SMART" id="SM00421">
    <property type="entry name" value="HTH_LUXR"/>
    <property type="match status" value="1"/>
</dbReference>
<dbReference type="Proteomes" id="UP000656042">
    <property type="component" value="Unassembled WGS sequence"/>
</dbReference>
<dbReference type="PROSITE" id="PS50043">
    <property type="entry name" value="HTH_LUXR_2"/>
    <property type="match status" value="1"/>
</dbReference>
<dbReference type="PANTHER" id="PTHR43214">
    <property type="entry name" value="TWO-COMPONENT RESPONSE REGULATOR"/>
    <property type="match status" value="1"/>
</dbReference>
<gene>
    <name evidence="6" type="ORF">GCM10012284_09020</name>
</gene>
<dbReference type="AlphaFoldDB" id="A0A8J3BU18"/>
<organism evidence="6 7">
    <name type="scientific">Mangrovihabitans endophyticus</name>
    <dbReference type="NCBI Taxonomy" id="1751298"/>
    <lineage>
        <taxon>Bacteria</taxon>
        <taxon>Bacillati</taxon>
        <taxon>Actinomycetota</taxon>
        <taxon>Actinomycetes</taxon>
        <taxon>Micromonosporales</taxon>
        <taxon>Micromonosporaceae</taxon>
        <taxon>Mangrovihabitans</taxon>
    </lineage>
</organism>
<dbReference type="InterPro" id="IPR016032">
    <property type="entry name" value="Sig_transdc_resp-reg_C-effctor"/>
</dbReference>
<evidence type="ECO:0000313" key="7">
    <source>
        <dbReference type="Proteomes" id="UP000656042"/>
    </source>
</evidence>
<sequence>MSAADPLGPAIRVLIVDDHPAVRRGLRTFLELTDDIDVTGEAADGASALELITQTAPDVVLLDMVLPGTDGMAVLREVRRRDLPVRVLVVTSFTDPGRVLPAVRAGAHGYLSKDVDPQALAAAVRSVHAGHLLLEPQTAASMLSEPGTRADAGPPLTARERDVLALLADGRSNREIARMLVVSEKTVKTHVSSILLKLGVSDRTQAALHAVRAHMAVPGTGGDTAGTP</sequence>
<dbReference type="GO" id="GO:0006355">
    <property type="term" value="P:regulation of DNA-templated transcription"/>
    <property type="evidence" value="ECO:0007669"/>
    <property type="project" value="InterPro"/>
</dbReference>
<keyword evidence="1 3" id="KW-0597">Phosphoprotein</keyword>
<dbReference type="EMBL" id="BMMX01000001">
    <property type="protein sequence ID" value="GGK77210.1"/>
    <property type="molecule type" value="Genomic_DNA"/>
</dbReference>
<evidence type="ECO:0000259" key="4">
    <source>
        <dbReference type="PROSITE" id="PS50043"/>
    </source>
</evidence>